<dbReference type="EMBL" id="CALNXJ010000010">
    <property type="protein sequence ID" value="CAH3106229.1"/>
    <property type="molecule type" value="Genomic_DNA"/>
</dbReference>
<accession>A0AAU9W9R2</accession>
<evidence type="ECO:0000313" key="2">
    <source>
        <dbReference type="Proteomes" id="UP001159428"/>
    </source>
</evidence>
<keyword evidence="2" id="KW-1185">Reference proteome</keyword>
<dbReference type="AlphaFoldDB" id="A0AAU9W9R2"/>
<evidence type="ECO:0000313" key="1">
    <source>
        <dbReference type="EMBL" id="CAH3106229.1"/>
    </source>
</evidence>
<gene>
    <name evidence="1" type="ORF">PMEA_00001385</name>
</gene>
<protein>
    <submittedName>
        <fullName evidence="1">Uncharacterized protein</fullName>
    </submittedName>
</protein>
<sequence length="76" mass="8637">MANSNSNANGQDRFMSTNWDDQMTTFSQFLILDLEVADDTPTSLTRVLAQVTFESQQIRSWLLDSSITMVSKKKET</sequence>
<reference evidence="1 2" key="1">
    <citation type="submission" date="2022-05" db="EMBL/GenBank/DDBJ databases">
        <authorList>
            <consortium name="Genoscope - CEA"/>
            <person name="William W."/>
        </authorList>
    </citation>
    <scope>NUCLEOTIDE SEQUENCE [LARGE SCALE GENOMIC DNA]</scope>
</reference>
<dbReference type="Proteomes" id="UP001159428">
    <property type="component" value="Unassembled WGS sequence"/>
</dbReference>
<proteinExistence type="predicted"/>
<comment type="caution">
    <text evidence="1">The sequence shown here is derived from an EMBL/GenBank/DDBJ whole genome shotgun (WGS) entry which is preliminary data.</text>
</comment>
<name>A0AAU9W9R2_9CNID</name>
<organism evidence="1 2">
    <name type="scientific">Pocillopora meandrina</name>
    <dbReference type="NCBI Taxonomy" id="46732"/>
    <lineage>
        <taxon>Eukaryota</taxon>
        <taxon>Metazoa</taxon>
        <taxon>Cnidaria</taxon>
        <taxon>Anthozoa</taxon>
        <taxon>Hexacorallia</taxon>
        <taxon>Scleractinia</taxon>
        <taxon>Astrocoeniina</taxon>
        <taxon>Pocilloporidae</taxon>
        <taxon>Pocillopora</taxon>
    </lineage>
</organism>